<evidence type="ECO:0000256" key="2">
    <source>
        <dbReference type="ARBA" id="ARBA00022490"/>
    </source>
</evidence>
<dbReference type="InterPro" id="IPR029058">
    <property type="entry name" value="AB_hydrolase_fold"/>
</dbReference>
<evidence type="ECO:0000259" key="5">
    <source>
        <dbReference type="Pfam" id="PF00561"/>
    </source>
</evidence>
<dbReference type="SUPFAM" id="SSF53474">
    <property type="entry name" value="alpha/beta-Hydrolases"/>
    <property type="match status" value="1"/>
</dbReference>
<dbReference type="AlphaFoldDB" id="A0A913WW66"/>
<keyword evidence="2" id="KW-0963">Cytoplasm</keyword>
<evidence type="ECO:0000256" key="1">
    <source>
        <dbReference type="ARBA" id="ARBA00004496"/>
    </source>
</evidence>
<evidence type="ECO:0000313" key="6">
    <source>
        <dbReference type="EnsemblMetazoa" id="XP_020895027.1"/>
    </source>
</evidence>
<dbReference type="InterPro" id="IPR000073">
    <property type="entry name" value="AB_hydrolase_1"/>
</dbReference>
<feature type="domain" description="AB hydrolase-1" evidence="5">
    <location>
        <begin position="77"/>
        <end position="157"/>
    </location>
</feature>
<name>A0A913WW66_EXADI</name>
<dbReference type="KEGG" id="epa:110234025"/>
<dbReference type="Gene3D" id="3.40.50.1820">
    <property type="entry name" value="alpha/beta hydrolase"/>
    <property type="match status" value="1"/>
</dbReference>
<dbReference type="GO" id="GO:0005737">
    <property type="term" value="C:cytoplasm"/>
    <property type="evidence" value="ECO:0007669"/>
    <property type="project" value="UniProtKB-SubCell"/>
</dbReference>
<organism evidence="6 7">
    <name type="scientific">Exaiptasia diaphana</name>
    <name type="common">Tropical sea anemone</name>
    <name type="synonym">Aiptasia pulchella</name>
    <dbReference type="NCBI Taxonomy" id="2652724"/>
    <lineage>
        <taxon>Eukaryota</taxon>
        <taxon>Metazoa</taxon>
        <taxon>Cnidaria</taxon>
        <taxon>Anthozoa</taxon>
        <taxon>Hexacorallia</taxon>
        <taxon>Actiniaria</taxon>
        <taxon>Aiptasiidae</taxon>
        <taxon>Exaiptasia</taxon>
    </lineage>
</organism>
<comment type="similarity">
    <text evidence="3">Belongs to the AB hydrolase superfamily. ABHD14 family.</text>
</comment>
<protein>
    <recommendedName>
        <fullName evidence="5">AB hydrolase-1 domain-containing protein</fullName>
    </recommendedName>
</protein>
<dbReference type="RefSeq" id="XP_020895027.1">
    <property type="nucleotide sequence ID" value="XM_021039368.2"/>
</dbReference>
<proteinExistence type="inferred from homology"/>
<dbReference type="PANTHER" id="PTHR46197">
    <property type="entry name" value="PROTEIN ABHD14B-LIKE"/>
    <property type="match status" value="1"/>
</dbReference>
<evidence type="ECO:0000256" key="4">
    <source>
        <dbReference type="SAM" id="Phobius"/>
    </source>
</evidence>
<feature type="transmembrane region" description="Helical" evidence="4">
    <location>
        <begin position="12"/>
        <end position="29"/>
    </location>
</feature>
<dbReference type="Proteomes" id="UP000887567">
    <property type="component" value="Unplaced"/>
</dbReference>
<sequence length="255" mass="28608">MANLPISVSINWKPFVFGFLVVFGLLYYFSGHITRIFRPSNKAHPLKMIRSDFVKFGDVEEAIFYQTISPDKPLLKVLFLHGQKFTSEDWKKKNTLDFLAKKGYEVLAIDLPGFGKSKMKSPSTPADRAKFLSDFITKMGYKNAVLVVPSMSGSFAFPFIFTGENVKLLKGFVPIAPVGTESFKDEQFKTLSLATMAVFGQDDKLSFVPAAKEKLKLIPGVEVKTIDHAGHACYLDQPAEFHSLMESFLEKLQKS</sequence>
<evidence type="ECO:0000256" key="3">
    <source>
        <dbReference type="ARBA" id="ARBA00037942"/>
    </source>
</evidence>
<keyword evidence="4" id="KW-0472">Membrane</keyword>
<dbReference type="GeneID" id="110234025"/>
<keyword evidence="4" id="KW-0812">Transmembrane</keyword>
<evidence type="ECO:0000313" key="7">
    <source>
        <dbReference type="Proteomes" id="UP000887567"/>
    </source>
</evidence>
<dbReference type="OrthoDB" id="284184at2759"/>
<reference evidence="6" key="1">
    <citation type="submission" date="2022-11" db="UniProtKB">
        <authorList>
            <consortium name="EnsemblMetazoa"/>
        </authorList>
    </citation>
    <scope>IDENTIFICATION</scope>
</reference>
<accession>A0A913WW66</accession>
<keyword evidence="4" id="KW-1133">Transmembrane helix</keyword>
<dbReference type="OMA" id="IQLPNHE"/>
<comment type="subcellular location">
    <subcellularLocation>
        <location evidence="1">Cytoplasm</location>
    </subcellularLocation>
</comment>
<dbReference type="PANTHER" id="PTHR46197:SF3">
    <property type="entry name" value="AB HYDROLASE-1 DOMAIN-CONTAINING PROTEIN"/>
    <property type="match status" value="1"/>
</dbReference>
<keyword evidence="7" id="KW-1185">Reference proteome</keyword>
<dbReference type="EnsemblMetazoa" id="XM_021039368.2">
    <property type="protein sequence ID" value="XP_020895027.1"/>
    <property type="gene ID" value="LOC110234025"/>
</dbReference>
<dbReference type="Pfam" id="PF00561">
    <property type="entry name" value="Abhydrolase_1"/>
    <property type="match status" value="1"/>
</dbReference>